<reference evidence="2" key="2">
    <citation type="journal article" date="2002" name="Mol. Biol. Evol.">
        <title>Hyaloraphidium curvatum: a linear mitochondrial genome, tRNA editing, and an evolutionary link to lower fungi.</title>
        <authorList>
            <person name="Forget L."/>
            <person name="Ustinova J."/>
            <person name="Wang Z."/>
            <person name="Huss V.A."/>
            <person name="Franz Lang B."/>
        </authorList>
    </citation>
    <scope>NUCLEOTIDE SEQUENCE</scope>
    <source>
        <strain evidence="2">136</strain>
    </source>
</reference>
<gene>
    <name evidence="2" type="primary">orf359</name>
</gene>
<dbReference type="AlphaFoldDB" id="Q950N9"/>
<proteinExistence type="predicted"/>
<dbReference type="PANTHER" id="PTHR36181:SF2">
    <property type="entry name" value="INTRON-ENCODED ENDONUCLEASE AI3-RELATED"/>
    <property type="match status" value="1"/>
</dbReference>
<dbReference type="GO" id="GO:0005739">
    <property type="term" value="C:mitochondrion"/>
    <property type="evidence" value="ECO:0007669"/>
    <property type="project" value="UniProtKB-ARBA"/>
</dbReference>
<protein>
    <submittedName>
        <fullName evidence="2">Orf359</fullName>
    </submittedName>
</protein>
<dbReference type="InterPro" id="IPR051289">
    <property type="entry name" value="LAGLIDADG_Endonuclease"/>
</dbReference>
<dbReference type="GO" id="GO:0004519">
    <property type="term" value="F:endonuclease activity"/>
    <property type="evidence" value="ECO:0007669"/>
    <property type="project" value="InterPro"/>
</dbReference>
<organism evidence="2">
    <name type="scientific">Rhizophydium sp. 136</name>
    <dbReference type="NCBI Taxonomy" id="60187"/>
    <lineage>
        <taxon>Eukaryota</taxon>
        <taxon>Fungi</taxon>
        <taxon>Fungi incertae sedis</taxon>
        <taxon>Chytridiomycota</taxon>
        <taxon>Chytridiomycota incertae sedis</taxon>
        <taxon>Chytridiomycetes</taxon>
        <taxon>Rhizophydiales</taxon>
        <taxon>Rhizophydiaceae</taxon>
        <taxon>Rhizophydium</taxon>
    </lineage>
</organism>
<dbReference type="GeneID" id="803682"/>
<dbReference type="InterPro" id="IPR027434">
    <property type="entry name" value="Homing_endonucl"/>
</dbReference>
<dbReference type="SUPFAM" id="SSF55608">
    <property type="entry name" value="Homing endonucleases"/>
    <property type="match status" value="2"/>
</dbReference>
<dbReference type="PANTHER" id="PTHR36181">
    <property type="entry name" value="INTRON-ENCODED ENDONUCLEASE AI3-RELATED"/>
    <property type="match status" value="1"/>
</dbReference>
<dbReference type="EMBL" id="AF404306">
    <property type="protein sequence ID" value="AAK84269.1"/>
    <property type="molecule type" value="Genomic_DNA"/>
</dbReference>
<geneLocation type="mitochondrion" evidence="2"/>
<feature type="domain" description="Homing endonuclease LAGLIDADG" evidence="1">
    <location>
        <begin position="29"/>
        <end position="127"/>
    </location>
</feature>
<dbReference type="Gene3D" id="3.10.28.10">
    <property type="entry name" value="Homing endonucleases"/>
    <property type="match status" value="2"/>
</dbReference>
<dbReference type="InterPro" id="IPR004860">
    <property type="entry name" value="LAGLIDADG_dom"/>
</dbReference>
<accession>Q950N9</accession>
<evidence type="ECO:0000313" key="2">
    <source>
        <dbReference type="EMBL" id="AAK84269.1"/>
    </source>
</evidence>
<keyword evidence="2" id="KW-0496">Mitochondrion</keyword>
<reference evidence="2" key="1">
    <citation type="submission" date="2001-07" db="EMBL/GenBank/DDBJ databases">
        <authorList>
            <person name="Lang F.B.F."/>
        </authorList>
    </citation>
    <scope>NUCLEOTIDE SEQUENCE</scope>
    <source>
        <strain evidence="2">136</strain>
    </source>
</reference>
<dbReference type="Pfam" id="PF00961">
    <property type="entry name" value="LAGLIDADG_1"/>
    <property type="match status" value="1"/>
</dbReference>
<name>Q950N9_9FUNG</name>
<dbReference type="RefSeq" id="NP_150339.1">
    <property type="nucleotide sequence ID" value="NC_003053.1"/>
</dbReference>
<sequence>MLKTFSKTPKSENVKILERLSAKDKAYFVGLIDGSGMFHVEKNGIYVKYSLNLNVLRLNLPLLNMLNKKFGNQGVIIHRAKNINGVISSMTSILKFSKKQFLIDVIIPIFDDYPMLITDLAQYKYFKYHLLKGTTKYSDLYLISESCSNLSKSDIVKLPYFIDWLIGFLEVKCFFFTYFTAKNHKSRYEDFVASCEVSLVDNIELLEAIRYVIGVNTNVYLNKKQNKLKISSTIDLIEFIIFLDRAEVKLFGLKRFEYLLFLAKAVKLNKFLEMTINGKIVNHYKFYEADHPNWRSAKMVSLILSNMENSEYLKLPIDNCIDISYLGITMDEFILGDLGNIDVSLVDLTILPRLPKNNQ</sequence>
<evidence type="ECO:0000259" key="1">
    <source>
        <dbReference type="Pfam" id="PF00961"/>
    </source>
</evidence>